<accession>G8BZ28</accession>
<proteinExistence type="predicted"/>
<evidence type="ECO:0000313" key="9">
    <source>
        <dbReference type="Proteomes" id="UP000005666"/>
    </source>
</evidence>
<evidence type="ECO:0000256" key="6">
    <source>
        <dbReference type="SAM" id="Phobius"/>
    </source>
</evidence>
<gene>
    <name evidence="8" type="primary">TPHA0K00220</name>
    <name evidence="8" type="ordered locus">TPHA_0K00220</name>
</gene>
<feature type="transmembrane region" description="Helical" evidence="6">
    <location>
        <begin position="221"/>
        <end position="241"/>
    </location>
</feature>
<feature type="transmembrane region" description="Helical" evidence="6">
    <location>
        <begin position="298"/>
        <end position="320"/>
    </location>
</feature>
<feature type="region of interest" description="Disordered" evidence="5">
    <location>
        <begin position="378"/>
        <end position="400"/>
    </location>
</feature>
<name>G8BZ28_TETPH</name>
<evidence type="ECO:0000256" key="2">
    <source>
        <dbReference type="ARBA" id="ARBA00022692"/>
    </source>
</evidence>
<keyword evidence="4 6" id="KW-0472">Membrane</keyword>
<dbReference type="KEGG" id="tpf:TPHA_0K00220"/>
<feature type="transmembrane region" description="Helical" evidence="6">
    <location>
        <begin position="268"/>
        <end position="286"/>
    </location>
</feature>
<dbReference type="OMA" id="HANKKNT"/>
<dbReference type="Pfam" id="PF03151">
    <property type="entry name" value="TPT"/>
    <property type="match status" value="1"/>
</dbReference>
<feature type="transmembrane region" description="Helical" evidence="6">
    <location>
        <begin position="93"/>
        <end position="111"/>
    </location>
</feature>
<feature type="transmembrane region" description="Helical" evidence="6">
    <location>
        <begin position="117"/>
        <end position="143"/>
    </location>
</feature>
<evidence type="ECO:0000256" key="3">
    <source>
        <dbReference type="ARBA" id="ARBA00022989"/>
    </source>
</evidence>
<feature type="domain" description="Sugar phosphate transporter" evidence="7">
    <location>
        <begin position="6"/>
        <end position="344"/>
    </location>
</feature>
<dbReference type="EMBL" id="HE612866">
    <property type="protein sequence ID" value="CCE65156.1"/>
    <property type="molecule type" value="Genomic_DNA"/>
</dbReference>
<feature type="transmembrane region" description="Helical" evidence="6">
    <location>
        <begin position="326"/>
        <end position="345"/>
    </location>
</feature>
<dbReference type="InterPro" id="IPR004853">
    <property type="entry name" value="Sugar_P_trans_dom"/>
</dbReference>
<evidence type="ECO:0000313" key="8">
    <source>
        <dbReference type="EMBL" id="CCE65156.1"/>
    </source>
</evidence>
<organism evidence="8 9">
    <name type="scientific">Tetrapisispora phaffii (strain ATCC 24235 / CBS 4417 / NBRC 1672 / NRRL Y-8282 / UCD 70-5)</name>
    <name type="common">Yeast</name>
    <name type="synonym">Fabospora phaffii</name>
    <dbReference type="NCBI Taxonomy" id="1071381"/>
    <lineage>
        <taxon>Eukaryota</taxon>
        <taxon>Fungi</taxon>
        <taxon>Dikarya</taxon>
        <taxon>Ascomycota</taxon>
        <taxon>Saccharomycotina</taxon>
        <taxon>Saccharomycetes</taxon>
        <taxon>Saccharomycetales</taxon>
        <taxon>Saccharomycetaceae</taxon>
        <taxon>Tetrapisispora</taxon>
    </lineage>
</organism>
<dbReference type="AlphaFoldDB" id="G8BZ28"/>
<keyword evidence="3 6" id="KW-1133">Transmembrane helix</keyword>
<dbReference type="HOGENOM" id="CLU_022332_1_1_1"/>
<dbReference type="RefSeq" id="XP_003687590.1">
    <property type="nucleotide sequence ID" value="XM_003687542.1"/>
</dbReference>
<reference evidence="8 9" key="1">
    <citation type="journal article" date="2011" name="Proc. Natl. Acad. Sci. U.S.A.">
        <title>Evolutionary erosion of yeast sex chromosomes by mating-type switching accidents.</title>
        <authorList>
            <person name="Gordon J.L."/>
            <person name="Armisen D."/>
            <person name="Proux-Wera E."/>
            <person name="Oheigeartaigh S.S."/>
            <person name="Byrne K.P."/>
            <person name="Wolfe K.H."/>
        </authorList>
    </citation>
    <scope>NUCLEOTIDE SEQUENCE [LARGE SCALE GENOMIC DNA]</scope>
    <source>
        <strain evidence="9">ATCC 24235 / CBS 4417 / NBRC 1672 / NRRL Y-8282 / UCD 70-5</strain>
    </source>
</reference>
<keyword evidence="9" id="KW-1185">Reference proteome</keyword>
<feature type="transmembrane region" description="Helical" evidence="6">
    <location>
        <begin position="150"/>
        <end position="168"/>
    </location>
</feature>
<dbReference type="eggNOG" id="KOG1443">
    <property type="taxonomic scope" value="Eukaryota"/>
</dbReference>
<feature type="region of interest" description="Disordered" evidence="5">
    <location>
        <begin position="64"/>
        <end position="83"/>
    </location>
</feature>
<dbReference type="GO" id="GO:0016020">
    <property type="term" value="C:membrane"/>
    <property type="evidence" value="ECO:0007669"/>
    <property type="project" value="UniProtKB-SubCell"/>
</dbReference>
<protein>
    <recommendedName>
        <fullName evidence="7">Sugar phosphate transporter domain-containing protein</fullName>
    </recommendedName>
</protein>
<dbReference type="OrthoDB" id="18894at2759"/>
<dbReference type="GeneID" id="11533417"/>
<comment type="subcellular location">
    <subcellularLocation>
        <location evidence="1">Membrane</location>
        <topology evidence="1">Multi-pass membrane protein</topology>
    </subcellularLocation>
</comment>
<evidence type="ECO:0000256" key="4">
    <source>
        <dbReference type="ARBA" id="ARBA00023136"/>
    </source>
</evidence>
<evidence type="ECO:0000256" key="5">
    <source>
        <dbReference type="SAM" id="MobiDB-lite"/>
    </source>
</evidence>
<feature type="transmembrane region" description="Helical" evidence="6">
    <location>
        <begin position="180"/>
        <end position="200"/>
    </location>
</feature>
<dbReference type="PANTHER" id="PTHR11132">
    <property type="entry name" value="SOLUTE CARRIER FAMILY 35"/>
    <property type="match status" value="1"/>
</dbReference>
<dbReference type="SUPFAM" id="SSF103481">
    <property type="entry name" value="Multidrug resistance efflux transporter EmrE"/>
    <property type="match status" value="1"/>
</dbReference>
<feature type="compositionally biased region" description="Basic and acidic residues" evidence="5">
    <location>
        <begin position="70"/>
        <end position="80"/>
    </location>
</feature>
<evidence type="ECO:0000256" key="1">
    <source>
        <dbReference type="ARBA" id="ARBA00004141"/>
    </source>
</evidence>
<sequence>MSNKLLAVFLVGRYLNSIVLSVYNKWMFDPVNGISVPYPILISSFPQLMLFVLSYTFQDHHANKKNTSQGDHDCNKKEKQNSSIQLNSKTRKFILHIVPIAIATAGDAGFSNTSLKYIPLSIFTIIRSANVVFILLFSVLFNLEQFHKRLVSIIAGIFVGIVIMMSDVNTTSSQITSSDLAFGSILGLVSSCLSGFKIVYTKKSFIGKKSSHHKKVHDPMVQINKISSVAFIILLATSLIVEKPFPNFFNSVLFKSEPLTGNVTPLSIAKGLLFLMFPGVEIFVITYCEFGILQISKLLTLSIAAIAKEIITIALGIMIFKEKFNSLRSLLGMSIILMIVVYYNFQKHSRKHQSKSSWKSPQKKSSLYLLKTNESQTKMVSSQENDEGLSSRNVDIQMSF</sequence>
<evidence type="ECO:0000259" key="7">
    <source>
        <dbReference type="Pfam" id="PF03151"/>
    </source>
</evidence>
<dbReference type="Proteomes" id="UP000005666">
    <property type="component" value="Chromosome 11"/>
</dbReference>
<dbReference type="InterPro" id="IPR050186">
    <property type="entry name" value="TPT_transporter"/>
</dbReference>
<keyword evidence="2 6" id="KW-0812">Transmembrane</keyword>
<feature type="transmembrane region" description="Helical" evidence="6">
    <location>
        <begin position="36"/>
        <end position="57"/>
    </location>
</feature>
<dbReference type="InterPro" id="IPR037185">
    <property type="entry name" value="EmrE-like"/>
</dbReference>